<protein>
    <submittedName>
        <fullName evidence="3">Uncharacterized protein</fullName>
    </submittedName>
</protein>
<feature type="transmembrane region" description="Helical" evidence="2">
    <location>
        <begin position="13"/>
        <end position="33"/>
    </location>
</feature>
<dbReference type="Proteomes" id="UP001330827">
    <property type="component" value="Chromosome"/>
</dbReference>
<keyword evidence="2" id="KW-0812">Transmembrane</keyword>
<evidence type="ECO:0000256" key="2">
    <source>
        <dbReference type="SAM" id="Phobius"/>
    </source>
</evidence>
<gene>
    <name evidence="3" type="ORF">OIE64_19345</name>
</gene>
<name>A0ABZ1G4R4_9ACTN</name>
<evidence type="ECO:0000313" key="4">
    <source>
        <dbReference type="Proteomes" id="UP001330827"/>
    </source>
</evidence>
<sequence>MSRSHVPDPLETALSWVWALGTAAGLAMVGLLADTEHSSAQVPLAQPTLSSEDVPLADGPV</sequence>
<evidence type="ECO:0000256" key="1">
    <source>
        <dbReference type="SAM" id="MobiDB-lite"/>
    </source>
</evidence>
<keyword evidence="2" id="KW-0472">Membrane</keyword>
<reference evidence="3 4" key="1">
    <citation type="submission" date="2022-10" db="EMBL/GenBank/DDBJ databases">
        <title>The complete genomes of actinobacterial strains from the NBC collection.</title>
        <authorList>
            <person name="Joergensen T.S."/>
            <person name="Alvarez Arevalo M."/>
            <person name="Sterndorff E.B."/>
            <person name="Faurdal D."/>
            <person name="Vuksanovic O."/>
            <person name="Mourched A.-S."/>
            <person name="Charusanti P."/>
            <person name="Shaw S."/>
            <person name="Blin K."/>
            <person name="Weber T."/>
        </authorList>
    </citation>
    <scope>NUCLEOTIDE SEQUENCE [LARGE SCALE GENOMIC DNA]</scope>
    <source>
        <strain evidence="3 4">NBC 01769</strain>
    </source>
</reference>
<proteinExistence type="predicted"/>
<feature type="region of interest" description="Disordered" evidence="1">
    <location>
        <begin position="40"/>
        <end position="61"/>
    </location>
</feature>
<organism evidence="3 4">
    <name type="scientific">Streptomyces brevispora</name>
    <dbReference type="NCBI Taxonomy" id="887462"/>
    <lineage>
        <taxon>Bacteria</taxon>
        <taxon>Bacillati</taxon>
        <taxon>Actinomycetota</taxon>
        <taxon>Actinomycetes</taxon>
        <taxon>Kitasatosporales</taxon>
        <taxon>Streptomycetaceae</taxon>
        <taxon>Streptomyces</taxon>
    </lineage>
</organism>
<dbReference type="EMBL" id="CP109114">
    <property type="protein sequence ID" value="WSC14775.1"/>
    <property type="molecule type" value="Genomic_DNA"/>
</dbReference>
<accession>A0ABZ1G4R4</accession>
<keyword evidence="2" id="KW-1133">Transmembrane helix</keyword>
<keyword evidence="4" id="KW-1185">Reference proteome</keyword>
<evidence type="ECO:0000313" key="3">
    <source>
        <dbReference type="EMBL" id="WSC14775.1"/>
    </source>
</evidence>
<dbReference type="RefSeq" id="WP_326593629.1">
    <property type="nucleotide sequence ID" value="NZ_CP109114.1"/>
</dbReference>